<keyword evidence="4" id="KW-0804">Transcription</keyword>
<evidence type="ECO:0000256" key="2">
    <source>
        <dbReference type="ARBA" id="ARBA00023125"/>
    </source>
</evidence>
<keyword evidence="2" id="KW-0238">DNA-binding</keyword>
<dbReference type="GO" id="GO:0043565">
    <property type="term" value="F:sequence-specific DNA binding"/>
    <property type="evidence" value="ECO:0007669"/>
    <property type="project" value="InterPro"/>
</dbReference>
<name>A0AAE3T8L7_9RHOB</name>
<dbReference type="PROSITE" id="PS00041">
    <property type="entry name" value="HTH_ARAC_FAMILY_1"/>
    <property type="match status" value="1"/>
</dbReference>
<proteinExistence type="predicted"/>
<dbReference type="Proteomes" id="UP001220964">
    <property type="component" value="Unassembled WGS sequence"/>
</dbReference>
<dbReference type="GO" id="GO:0003700">
    <property type="term" value="F:DNA-binding transcription factor activity"/>
    <property type="evidence" value="ECO:0007669"/>
    <property type="project" value="InterPro"/>
</dbReference>
<dbReference type="InterPro" id="IPR018062">
    <property type="entry name" value="HTH_AraC-typ_CS"/>
</dbReference>
<dbReference type="PANTHER" id="PTHR46796">
    <property type="entry name" value="HTH-TYPE TRANSCRIPTIONAL ACTIVATOR RHAS-RELATED"/>
    <property type="match status" value="1"/>
</dbReference>
<evidence type="ECO:0000313" key="6">
    <source>
        <dbReference type="EMBL" id="MDF0599635.1"/>
    </source>
</evidence>
<dbReference type="AlphaFoldDB" id="A0AAE3T8L7"/>
<evidence type="ECO:0000256" key="4">
    <source>
        <dbReference type="ARBA" id="ARBA00023163"/>
    </source>
</evidence>
<dbReference type="SMART" id="SM00342">
    <property type="entry name" value="HTH_ARAC"/>
    <property type="match status" value="1"/>
</dbReference>
<sequence>MNADIFEVYRDRSALVLPDLHGIGRCDTTLPRLGGARSDGLDFLEIGYLHEGRIEWLTEDGLDEAGPGSIIIDFPGDWQGGASAVIHPCRRSWIRFDPGDLPDLPGLRSGTGRRLAARIAAMRRRHFPASPGIEAQYEMILAQQRAPTLFAEEMSRAAFHQILFTVVNDHIDVVRAQHSPTVEAALAMIEEQLFEKLTVADLAARLGLSAGYFHELFLRETGRTPASHQIERRISAARNRMMASDLSITELSMDLGFSSSQYFATVFKRHVGLTPSEYRALRRGEMDDATFHDLAWGSHGPGARPLAPE</sequence>
<dbReference type="PRINTS" id="PR00032">
    <property type="entry name" value="HTHARAC"/>
</dbReference>
<dbReference type="Pfam" id="PF02311">
    <property type="entry name" value="AraC_binding"/>
    <property type="match status" value="1"/>
</dbReference>
<evidence type="ECO:0000259" key="5">
    <source>
        <dbReference type="PROSITE" id="PS01124"/>
    </source>
</evidence>
<organism evidence="6 7">
    <name type="scientific">Psychromarinibacter sediminicola</name>
    <dbReference type="NCBI Taxonomy" id="3033385"/>
    <lineage>
        <taxon>Bacteria</taxon>
        <taxon>Pseudomonadati</taxon>
        <taxon>Pseudomonadota</taxon>
        <taxon>Alphaproteobacteria</taxon>
        <taxon>Rhodobacterales</taxon>
        <taxon>Paracoccaceae</taxon>
        <taxon>Psychromarinibacter</taxon>
    </lineage>
</organism>
<dbReference type="InterPro" id="IPR050204">
    <property type="entry name" value="AraC_XylS_family_regulators"/>
</dbReference>
<dbReference type="SUPFAM" id="SSF46689">
    <property type="entry name" value="Homeodomain-like"/>
    <property type="match status" value="2"/>
</dbReference>
<dbReference type="SUPFAM" id="SSF51215">
    <property type="entry name" value="Regulatory protein AraC"/>
    <property type="match status" value="1"/>
</dbReference>
<evidence type="ECO:0000256" key="3">
    <source>
        <dbReference type="ARBA" id="ARBA00023159"/>
    </source>
</evidence>
<dbReference type="EMBL" id="JARGYC010000004">
    <property type="protein sequence ID" value="MDF0599635.1"/>
    <property type="molecule type" value="Genomic_DNA"/>
</dbReference>
<accession>A0AAE3T8L7</accession>
<dbReference type="Pfam" id="PF12833">
    <property type="entry name" value="HTH_18"/>
    <property type="match status" value="1"/>
</dbReference>
<dbReference type="RefSeq" id="WP_275565778.1">
    <property type="nucleotide sequence ID" value="NZ_JARGYC010000004.1"/>
</dbReference>
<dbReference type="PROSITE" id="PS01124">
    <property type="entry name" value="HTH_ARAC_FAMILY_2"/>
    <property type="match status" value="1"/>
</dbReference>
<evidence type="ECO:0000256" key="1">
    <source>
        <dbReference type="ARBA" id="ARBA00023015"/>
    </source>
</evidence>
<reference evidence="6" key="1">
    <citation type="submission" date="2023-03" db="EMBL/GenBank/DDBJ databases">
        <title>Multiphase analysis and comparison of six strains from genera Psychromarinibacter, Lutimaribacter, and Maritimibacter, including a novel species: Psychromarinibacter sediminicola sp. nov.</title>
        <authorList>
            <person name="Wang Y.-H."/>
            <person name="Ye M.-Q."/>
            <person name="Du Z.-J."/>
        </authorList>
    </citation>
    <scope>NUCLEOTIDE SEQUENCE</scope>
    <source>
        <strain evidence="6">C21-152</strain>
    </source>
</reference>
<gene>
    <name evidence="6" type="ORF">P1J78_02715</name>
</gene>
<keyword evidence="7" id="KW-1185">Reference proteome</keyword>
<protein>
    <submittedName>
        <fullName evidence="6">AraC family transcriptional regulator</fullName>
    </submittedName>
</protein>
<dbReference type="InterPro" id="IPR018060">
    <property type="entry name" value="HTH_AraC"/>
</dbReference>
<dbReference type="InterPro" id="IPR003313">
    <property type="entry name" value="AraC-bd"/>
</dbReference>
<feature type="domain" description="HTH araC/xylS-type" evidence="5">
    <location>
        <begin position="183"/>
        <end position="281"/>
    </location>
</feature>
<dbReference type="InterPro" id="IPR020449">
    <property type="entry name" value="Tscrpt_reg_AraC-type_HTH"/>
</dbReference>
<keyword evidence="3" id="KW-0010">Activator</keyword>
<dbReference type="InterPro" id="IPR037923">
    <property type="entry name" value="HTH-like"/>
</dbReference>
<evidence type="ECO:0000313" key="7">
    <source>
        <dbReference type="Proteomes" id="UP001220964"/>
    </source>
</evidence>
<dbReference type="Gene3D" id="1.10.10.60">
    <property type="entry name" value="Homeodomain-like"/>
    <property type="match status" value="1"/>
</dbReference>
<dbReference type="InterPro" id="IPR009057">
    <property type="entry name" value="Homeodomain-like_sf"/>
</dbReference>
<comment type="caution">
    <text evidence="6">The sequence shown here is derived from an EMBL/GenBank/DDBJ whole genome shotgun (WGS) entry which is preliminary data.</text>
</comment>
<keyword evidence="1" id="KW-0805">Transcription regulation</keyword>